<dbReference type="PANTHER" id="PTHR41386:SF1">
    <property type="entry name" value="MEMBRANE PROTEIN"/>
    <property type="match status" value="1"/>
</dbReference>
<dbReference type="InterPro" id="IPR010406">
    <property type="entry name" value="DUF1003"/>
</dbReference>
<evidence type="ECO:0000256" key="1">
    <source>
        <dbReference type="SAM" id="Phobius"/>
    </source>
</evidence>
<keyword evidence="1" id="KW-0472">Membrane</keyword>
<dbReference type="PANTHER" id="PTHR41386">
    <property type="entry name" value="INTEGRAL MEMBRANE PROTEIN-RELATED"/>
    <property type="match status" value="1"/>
</dbReference>
<reference evidence="2" key="1">
    <citation type="submission" date="2024-01" db="EMBL/GenBank/DDBJ databases">
        <title>First draft genome sequence data of TA4-1, the type strain of Gram-positive actinobacterium Streptomyces chiangmaiensis.</title>
        <authorList>
            <person name="Yasawong M."/>
            <person name="Nantapong N."/>
        </authorList>
    </citation>
    <scope>NUCLEOTIDE SEQUENCE</scope>
    <source>
        <strain evidence="2">TA4-1</strain>
    </source>
</reference>
<feature type="transmembrane region" description="Helical" evidence="1">
    <location>
        <begin position="61"/>
        <end position="81"/>
    </location>
</feature>
<comment type="caution">
    <text evidence="2">The sequence shown here is derived from an EMBL/GenBank/DDBJ whole genome shotgun (WGS) entry which is preliminary data.</text>
</comment>
<organism evidence="2 3">
    <name type="scientific">Streptomyces chiangmaiensis</name>
    <dbReference type="NCBI Taxonomy" id="766497"/>
    <lineage>
        <taxon>Bacteria</taxon>
        <taxon>Bacillati</taxon>
        <taxon>Actinomycetota</taxon>
        <taxon>Actinomycetes</taxon>
        <taxon>Kitasatosporales</taxon>
        <taxon>Streptomycetaceae</taxon>
        <taxon>Streptomyces</taxon>
    </lineage>
</organism>
<keyword evidence="1" id="KW-0812">Transmembrane</keyword>
<protein>
    <submittedName>
        <fullName evidence="2">DUF1003 domain-containing protein</fullName>
    </submittedName>
</protein>
<feature type="transmembrane region" description="Helical" evidence="1">
    <location>
        <begin position="21"/>
        <end position="41"/>
    </location>
</feature>
<proteinExistence type="predicted"/>
<name>A0ABU7FQF6_9ACTN</name>
<dbReference type="Proteomes" id="UP001333996">
    <property type="component" value="Unassembled WGS sequence"/>
</dbReference>
<gene>
    <name evidence="2" type="ORF">VXC91_31475</name>
</gene>
<evidence type="ECO:0000313" key="3">
    <source>
        <dbReference type="Proteomes" id="UP001333996"/>
    </source>
</evidence>
<keyword evidence="1" id="KW-1133">Transmembrane helix</keyword>
<accession>A0ABU7FQF6</accession>
<dbReference type="Pfam" id="PF06210">
    <property type="entry name" value="DUF1003"/>
    <property type="match status" value="1"/>
</dbReference>
<dbReference type="RefSeq" id="WP_329510749.1">
    <property type="nucleotide sequence ID" value="NZ_BAAAYZ010000177.1"/>
</dbReference>
<evidence type="ECO:0000313" key="2">
    <source>
        <dbReference type="EMBL" id="MED7826350.1"/>
    </source>
</evidence>
<dbReference type="EMBL" id="JAYWVC010000152">
    <property type="protein sequence ID" value="MED7826350.1"/>
    <property type="molecule type" value="Genomic_DNA"/>
</dbReference>
<keyword evidence="3" id="KW-1185">Reference proteome</keyword>
<sequence>MRHEQLVFARMRTSQERFADAITALAGTMGFVYAHAVWFAVWIALNLGLFGRGAVFDPYPFGLLTMIVSLEAIFLSTFVMVSQNRQAARENVRADLDFETNLRAEVWAVHTGKALGLNPEEIERHVQEIIQQSRGAMDPGSGVQPVAPEAL</sequence>